<dbReference type="SUPFAM" id="SSF51197">
    <property type="entry name" value="Clavaminate synthase-like"/>
    <property type="match status" value="1"/>
</dbReference>
<accession>A0A812VJR8</accession>
<protein>
    <submittedName>
        <fullName evidence="1">Ide protein</fullName>
    </submittedName>
</protein>
<comment type="caution">
    <text evidence="1">The sequence shown here is derived from an EMBL/GenBank/DDBJ whole genome shotgun (WGS) entry which is preliminary data.</text>
</comment>
<proteinExistence type="predicted"/>
<gene>
    <name evidence="1" type="primary">Ide</name>
    <name evidence="1" type="ORF">SPIL2461_LOCUS17136</name>
</gene>
<reference evidence="1" key="1">
    <citation type="submission" date="2021-02" db="EMBL/GenBank/DDBJ databases">
        <authorList>
            <person name="Dougan E. K."/>
            <person name="Rhodes N."/>
            <person name="Thang M."/>
            <person name="Chan C."/>
        </authorList>
    </citation>
    <scope>NUCLEOTIDE SEQUENCE</scope>
</reference>
<evidence type="ECO:0000313" key="1">
    <source>
        <dbReference type="EMBL" id="CAE7645038.1"/>
    </source>
</evidence>
<name>A0A812VJR8_SYMPI</name>
<keyword evidence="2" id="KW-1185">Reference proteome</keyword>
<organism evidence="1 2">
    <name type="scientific">Symbiodinium pilosum</name>
    <name type="common">Dinoflagellate</name>
    <dbReference type="NCBI Taxonomy" id="2952"/>
    <lineage>
        <taxon>Eukaryota</taxon>
        <taxon>Sar</taxon>
        <taxon>Alveolata</taxon>
        <taxon>Dinophyceae</taxon>
        <taxon>Suessiales</taxon>
        <taxon>Symbiodiniaceae</taxon>
        <taxon>Symbiodinium</taxon>
    </lineage>
</organism>
<evidence type="ECO:0000313" key="2">
    <source>
        <dbReference type="Proteomes" id="UP000649617"/>
    </source>
</evidence>
<dbReference type="Gene3D" id="2.60.120.650">
    <property type="entry name" value="Cupin"/>
    <property type="match status" value="1"/>
</dbReference>
<dbReference type="AlphaFoldDB" id="A0A812VJR8"/>
<dbReference type="Proteomes" id="UP000649617">
    <property type="component" value="Unassembled WGS sequence"/>
</dbReference>
<dbReference type="OrthoDB" id="952271at2759"/>
<dbReference type="EMBL" id="CAJNIZ010042971">
    <property type="protein sequence ID" value="CAE7645038.1"/>
    <property type="molecule type" value="Genomic_DNA"/>
</dbReference>
<sequence length="714" mass="78954">MDVAVPPPVPDCASCLACHLYGGSKVCIVFQFCKVNGFTDWRTLWDEDKKRYCCLHAGKGCPEPHVKYVPKVVYHDKSIPFPVKVRVRVPVPRVVTKQVVVQEPLPYTCDEDSPMDAWSSRHLRYCCYLKQLGCRPQIINHNVYHKVVKIKKVKVPHYLPPKRTPEAHIKYKTVPYPVPDVPKVQTVAVPGKVIIKTRYVEVPKMVHVPAPGDVEVVRKPVAVQVASKPIYVKMPPTYHHHGHYDCNAGYSNWYFGWSEVKKTWCCDHEDKGCPGTWHGSLHLHHVHISHDVGVATGKIYDCDAGFSNWLQGWSDSKKKWCCSHKDKGAAQTSRKDVLEREPNACSLAYSKVQVECDVCRACSIEEAGCDIHVATSAAFDCDAAFNNFFRAWSPAKKQWCCTVKHKGCEGDSPPNVDAGFGMVWKRVQVNGYWVWVAVHAGGMSLPYDCHAGLVHHLTGWSQGKKAWCCQHQHLGCAAATVTHVTHETHMIHSGQGQGHAGMSHSHGNPPGVAAHGMIWQWNHHWIQVHAGGSLPFNCSAGLSKWQSGWSVKHGKGSPAKLYPKTLTELSLPAALSAAESRGASPFGAGWDPEVLEAAFGQSMVRSQQVVVYRYEGNASRPAQTGLGQPTPLSSVMSLRDSTLFLLKPLHPASEALGDVLELPDFLVPIQLTGLTLSMGSHNASSPPHQHQENWFAQLTGKKAWVVAPPEDKAL</sequence>